<dbReference type="InterPro" id="IPR025151">
    <property type="entry name" value="ELYS_dom"/>
</dbReference>
<reference evidence="6 7" key="1">
    <citation type="submission" date="2024-02" db="EMBL/GenBank/DDBJ databases">
        <authorList>
            <person name="Daric V."/>
            <person name="Darras S."/>
        </authorList>
    </citation>
    <scope>NUCLEOTIDE SEQUENCE [LARGE SCALE GENOMIC DNA]</scope>
</reference>
<feature type="compositionally biased region" description="Polar residues" evidence="3">
    <location>
        <begin position="2120"/>
        <end position="2138"/>
    </location>
</feature>
<evidence type="ECO:0000313" key="7">
    <source>
        <dbReference type="Proteomes" id="UP001642483"/>
    </source>
</evidence>
<dbReference type="InterPro" id="IPR036322">
    <property type="entry name" value="WD40_repeat_dom_sf"/>
</dbReference>
<evidence type="ECO:0000256" key="3">
    <source>
        <dbReference type="SAM" id="MobiDB-lite"/>
    </source>
</evidence>
<comment type="subcellular location">
    <subcellularLocation>
        <location evidence="1">Nucleus</location>
    </subcellularLocation>
</comment>
<dbReference type="InterPro" id="IPR032040">
    <property type="entry name" value="ELYS-bb"/>
</dbReference>
<dbReference type="Pfam" id="PF16687">
    <property type="entry name" value="ELYS-bb"/>
    <property type="match status" value="1"/>
</dbReference>
<feature type="compositionally biased region" description="Basic residues" evidence="3">
    <location>
        <begin position="2389"/>
        <end position="2399"/>
    </location>
</feature>
<feature type="domain" description="ELYS beta-propeller" evidence="5">
    <location>
        <begin position="40"/>
        <end position="502"/>
    </location>
</feature>
<feature type="compositionally biased region" description="Polar residues" evidence="3">
    <location>
        <begin position="1889"/>
        <end position="1929"/>
    </location>
</feature>
<dbReference type="PANTHER" id="PTHR21583">
    <property type="entry name" value="ELYS PROTEIN"/>
    <property type="match status" value="1"/>
</dbReference>
<sequence length="2416" mass="271500">MENILHAELNQNASCVHSAFANKGNDKQGEQMLGGYLNDEKLCWIAKGSALSVIYHGTRKVLSYKNFANFVLEENCLTITSCKKYADLLLVGMRVDDNKGFVCLFNHNTGKVLKVIEIPYPVTCMEVVLEEGGATMLSKSFAQNLRWFFGIVAVGTDGGHLFLIDLRLDDSMDEYSHPSPIQTVPTVVRDVPQIRDKVHECNAHIAFELLDQSHEEESFHYIAPDDQIIDTFDESDISITSLHFEERVTSLFVGFSFGQFHIFDLQDMSLTFSSELSNYNATIKKFAFQEPENDPRNFCYLWIIKSLEDGVSDASSLTATMFQLMYQKKESLTHLNRQTSLYSGLDFCGIRFELMLDPTLGTSPSEGKSNLLQCSTIEHYPSQNRTCIIDSEWCTNPSTSLLLVGWETKTSMEHNVQIILFDINNWYVAHMPANYRGYDEDQKYLVTWRLGSLPSPKHLLTMHSPSSSLCHFRSKKHPIPLQFLQPSAYSFSTYCLLSTDTVTFQMPGIQRQAIESLLENRVDCLIEPNETFQNLAEVGLIEISGVLTIDQKRENILSAALDQGIFSFLSRVISDLSSGAHAASGCTLRFVMDWAWKTVAIVKDSVDNLCVPIFDCSAVALDAAMLSQLTLHTNQLSDLELVFKALFRETKTLSDQSESELLLRMNVVQLIHGYLKILRWCIGARLLPEQLEGHTITELDENDEFHFVYRQKTLKEIFSRRRSEIDHLKKTPSTSLLMIDGMIDHTGEHILAQWKKMSENEVEAYPPPSLMALLDMYYLDNIDEVLKHSIVTYFLIDVLALEETQELETERSDFYETTRFEHREIVSFFPQTFQLSPGATKLIKAFWLLDHKEFQESLAIFNEAGTDKPSEPWQETRILQAYLFQGHENFALQYLTTHQLNIASFDDVKLHIDIFIKNGHPHHALEVARLRPDTQSQELAYFHLFSCCYKEEMLNDVVKISILREEDDLLVKYLQTSNIPHFQDLLVLHHLKNFRYLKAIQTYRQNKHNYIMAEHDPSAKQQHATLNHIIQGFTNILPDVQKEVAFSGGKLFERNTILRKEVYEPKPLSATLNSQSKSLPLSHASLLSMVLNKTKDIDEGNTMSPFQQRPMKDSSSQSLTSLMDEEKASTTGKGAESTTVKIALQPTPIRAMRRTSVGGVSGTPLCQQKSILHSVHGTPLAKESETRTNPVLAVAAMLLQTPPIKRKPTSPDPRMKMLEMFTPQSILKVKLLKGKSPSLPCISQESSLRSLPTETGSLTSLNVQTSENRDFSRKALTGISTPPVKKLLTNFKGLTSKNLDEDAKPQAFTPKKLRFIDLNNSESSEQFEPIEQQESALVDHVIITSANEDLDVDITGDFTNDINNIEQTTGGTPQNTSNMSADEYHDVREYSDDVLDEKPPDACPLDASLVRDDVDMSVDIPLVEDDLSEDSASKGFQYADVVPVMVADQEQPAIEEDSNIVDHPDQFLDEEDYSNDEVVEISEDEVSEDKEQEKDECTSHDEEQEPEDRDAEQTVLPSSDLTQDRDLGEDVPHQQTQLDETSSVDDVAGGGVTQSLATEEQPFQHPDPQDHEQDLELPETSLAVEAIDKEGEVEIPPEVKIEAVASTHYTEVQETTLSTTELSTQGGGVVHLKAVPDDVFSKDASILKSLPEFIVDDGFLVATTISQRRIPSDTRIPEKTLLDELNTPSIKETSLKDKEIFVSPSEIYLEQSVEQKEDSDEGSGGQSNALQDFKLPRFFESEDDSDTDVVTEKPIQEEHIIKNDENPEDDKETVQAVTVAKVLSDPVFILSPPALMRSRQPVSASTSTNPPKFTFSPVSTRVLRSRRVQPHDDTAPPAKTPRKTSSGEQEVTGRPPLPSSARKVQKTPSRKTPARSSTWQKLKELASSAGVSSAQSDPEPIETSQTPAIATEASNAEVSQSASASTPLRKSSRERKPNIKYLEETKTSQETAEDKSSTEDVQPTVTRSSSKKRTKTSAEANNQPTVTRTPSRRSTRTSESEKYDEVSEADEQPSVRRTSSRPRARSSRSTIDDEQPTVTKASSRKRVKSDVIETELQPIVTKTPLRRGKSKAHETTESERDDPPTVTKTPSRRTRSNTTADDVEVPPTVTRSQSGRRNRVSQPQESTELQNPPTVSRTASRKGLRLSKMEEEKDLPPTVTRSSSRHKTKANQSKEMELEVPPTVMKTPSRRRKQSSDSKAPASTTESVKEENPSTVTRTSSRRRTKANETLDSGETESQSQPNVTRSSSRRKTRFSESQDTTDSEAHPVVTRTPSRRRNKGSTEIDQSKQQSMKKASKEQSGKKKSNSDVDSHPVVSKTPSRRRQTRVTEFETIVEETSQTVQRNESEVAYHSPSQDKIKLIHLSPGGDVAEKKRKTTDSSSGEDVAKRVTRSRKVHFPITSRRRAKVFQWENNNK</sequence>
<feature type="compositionally biased region" description="Basic and acidic residues" evidence="3">
    <location>
        <begin position="1934"/>
        <end position="1958"/>
    </location>
</feature>
<evidence type="ECO:0000256" key="2">
    <source>
        <dbReference type="ARBA" id="ARBA00023242"/>
    </source>
</evidence>
<comment type="caution">
    <text evidence="6">The sequence shown here is derived from an EMBL/GenBank/DDBJ whole genome shotgun (WGS) entry which is preliminary data.</text>
</comment>
<feature type="compositionally biased region" description="Polar residues" evidence="3">
    <location>
        <begin position="2228"/>
        <end position="2245"/>
    </location>
</feature>
<feature type="compositionally biased region" description="Basic and acidic residues" evidence="3">
    <location>
        <begin position="2071"/>
        <end position="2083"/>
    </location>
</feature>
<keyword evidence="7" id="KW-1185">Reference proteome</keyword>
<feature type="compositionally biased region" description="Basic residues" evidence="3">
    <location>
        <begin position="1863"/>
        <end position="1873"/>
    </location>
</feature>
<evidence type="ECO:0000259" key="4">
    <source>
        <dbReference type="Pfam" id="PF13934"/>
    </source>
</evidence>
<dbReference type="SUPFAM" id="SSF50978">
    <property type="entry name" value="WD40 repeat-like"/>
    <property type="match status" value="1"/>
</dbReference>
<feature type="domain" description="ELYS-like" evidence="4">
    <location>
        <begin position="737"/>
        <end position="976"/>
    </location>
</feature>
<name>A0ABP0G607_CLALP</name>
<organism evidence="6 7">
    <name type="scientific">Clavelina lepadiformis</name>
    <name type="common">Light-bulb sea squirt</name>
    <name type="synonym">Ascidia lepadiformis</name>
    <dbReference type="NCBI Taxonomy" id="159417"/>
    <lineage>
        <taxon>Eukaryota</taxon>
        <taxon>Metazoa</taxon>
        <taxon>Chordata</taxon>
        <taxon>Tunicata</taxon>
        <taxon>Ascidiacea</taxon>
        <taxon>Aplousobranchia</taxon>
        <taxon>Clavelinidae</taxon>
        <taxon>Clavelina</taxon>
    </lineage>
</organism>
<proteinExistence type="predicted"/>
<feature type="compositionally biased region" description="Polar residues" evidence="3">
    <location>
        <begin position="2197"/>
        <end position="2206"/>
    </location>
</feature>
<feature type="region of interest" description="Disordered" evidence="3">
    <location>
        <begin position="1711"/>
        <end position="1774"/>
    </location>
</feature>
<evidence type="ECO:0008006" key="8">
    <source>
        <dbReference type="Google" id="ProtNLM"/>
    </source>
</evidence>
<gene>
    <name evidence="6" type="ORF">CVLEPA_LOCUS19042</name>
</gene>
<feature type="compositionally biased region" description="Basic and acidic residues" evidence="3">
    <location>
        <begin position="1996"/>
        <end position="2005"/>
    </location>
</feature>
<dbReference type="Proteomes" id="UP001642483">
    <property type="component" value="Unassembled WGS sequence"/>
</dbReference>
<dbReference type="Pfam" id="PF13934">
    <property type="entry name" value="ELYS"/>
    <property type="match status" value="1"/>
</dbReference>
<feature type="compositionally biased region" description="Basic and acidic residues" evidence="3">
    <location>
        <begin position="1750"/>
        <end position="1765"/>
    </location>
</feature>
<evidence type="ECO:0000313" key="6">
    <source>
        <dbReference type="EMBL" id="CAK8687010.1"/>
    </source>
</evidence>
<feature type="compositionally biased region" description="Basic and acidic residues" evidence="3">
    <location>
        <begin position="2345"/>
        <end position="2360"/>
    </location>
</feature>
<feature type="compositionally biased region" description="Polar residues" evidence="3">
    <location>
        <begin position="1800"/>
        <end position="1819"/>
    </location>
</feature>
<protein>
    <recommendedName>
        <fullName evidence="8">Protein ELYS</fullName>
    </recommendedName>
</protein>
<dbReference type="InterPro" id="IPR052620">
    <property type="entry name" value="ELYS/MEL-28_NucAsmblyFactor"/>
</dbReference>
<keyword evidence="2" id="KW-0539">Nucleus</keyword>
<feature type="compositionally biased region" description="Polar residues" evidence="3">
    <location>
        <begin position="1101"/>
        <end position="1121"/>
    </location>
</feature>
<feature type="compositionally biased region" description="Basic and acidic residues" evidence="3">
    <location>
        <begin position="1522"/>
        <end position="1532"/>
    </location>
</feature>
<evidence type="ECO:0000259" key="5">
    <source>
        <dbReference type="Pfam" id="PF16687"/>
    </source>
</evidence>
<feature type="compositionally biased region" description="Basic and acidic residues" evidence="3">
    <location>
        <begin position="2296"/>
        <end position="2312"/>
    </location>
</feature>
<dbReference type="PANTHER" id="PTHR21583:SF8">
    <property type="entry name" value="PROTEIN ELYS"/>
    <property type="match status" value="1"/>
</dbReference>
<feature type="region of interest" description="Disordered" evidence="3">
    <location>
        <begin position="1792"/>
        <end position="2399"/>
    </location>
</feature>
<dbReference type="EMBL" id="CAWYQH010000103">
    <property type="protein sequence ID" value="CAK8687010.1"/>
    <property type="molecule type" value="Genomic_DNA"/>
</dbReference>
<feature type="compositionally biased region" description="Basic and acidic residues" evidence="3">
    <location>
        <begin position="1489"/>
        <end position="1501"/>
    </location>
</feature>
<evidence type="ECO:0000256" key="1">
    <source>
        <dbReference type="ARBA" id="ARBA00004123"/>
    </source>
</evidence>
<feature type="region of interest" description="Disordered" evidence="3">
    <location>
        <begin position="1098"/>
        <end position="1136"/>
    </location>
</feature>
<feature type="region of interest" description="Disordered" evidence="3">
    <location>
        <begin position="1483"/>
        <end position="1575"/>
    </location>
</feature>
<accession>A0ABP0G607</accession>